<dbReference type="InterPro" id="IPR029044">
    <property type="entry name" value="Nucleotide-diphossugar_trans"/>
</dbReference>
<dbReference type="InterPro" id="IPR005835">
    <property type="entry name" value="NTP_transferase_dom"/>
</dbReference>
<organism evidence="2 3">
    <name type="scientific">Catalinimonas alkaloidigena</name>
    <dbReference type="NCBI Taxonomy" id="1075417"/>
    <lineage>
        <taxon>Bacteria</taxon>
        <taxon>Pseudomonadati</taxon>
        <taxon>Bacteroidota</taxon>
        <taxon>Cytophagia</taxon>
        <taxon>Cytophagales</taxon>
        <taxon>Catalimonadaceae</taxon>
        <taxon>Catalinimonas</taxon>
    </lineage>
</organism>
<keyword evidence="3" id="KW-1185">Reference proteome</keyword>
<dbReference type="EMBL" id="FNFO01000005">
    <property type="protein sequence ID" value="SDL30945.1"/>
    <property type="molecule type" value="Genomic_DNA"/>
</dbReference>
<dbReference type="Pfam" id="PF00483">
    <property type="entry name" value="NTP_transferase"/>
    <property type="match status" value="1"/>
</dbReference>
<dbReference type="OrthoDB" id="9779926at2"/>
<proteinExistence type="predicted"/>
<dbReference type="STRING" id="1075417.SAMN05421823_105164"/>
<dbReference type="GO" id="GO:0016779">
    <property type="term" value="F:nucleotidyltransferase activity"/>
    <property type="evidence" value="ECO:0007669"/>
    <property type="project" value="UniProtKB-KW"/>
</dbReference>
<evidence type="ECO:0000313" key="3">
    <source>
        <dbReference type="Proteomes" id="UP000198510"/>
    </source>
</evidence>
<dbReference type="SUPFAM" id="SSF53448">
    <property type="entry name" value="Nucleotide-diphospho-sugar transferases"/>
    <property type="match status" value="1"/>
</dbReference>
<dbReference type="RefSeq" id="WP_089683180.1">
    <property type="nucleotide sequence ID" value="NZ_FNFO01000005.1"/>
</dbReference>
<dbReference type="AlphaFoldDB" id="A0A1G9J0R0"/>
<accession>A0A1G9J0R0</accession>
<gene>
    <name evidence="2" type="ORF">SAMN05421823_105164</name>
</gene>
<evidence type="ECO:0000259" key="1">
    <source>
        <dbReference type="Pfam" id="PF00483"/>
    </source>
</evidence>
<keyword evidence="2" id="KW-0808">Transferase</keyword>
<protein>
    <submittedName>
        <fullName evidence="2">Glucose-1-phosphate thymidylyltransferase/glucose-1-phosphate adenylyltransferase</fullName>
    </submittedName>
</protein>
<evidence type="ECO:0000313" key="2">
    <source>
        <dbReference type="EMBL" id="SDL30945.1"/>
    </source>
</evidence>
<sequence>MKPRILILAGGVASRMKKAAEVQDIDQHLLDQADTVNKGMIGLGYAGRPFIDYLLYNAYKAGMEEVLLLLHPQDDVTQPYYERMMAEGNAWGLQIRFARQHIAPDRAKPAGTADAVYQALQQHPDWHQGRLIVCNSDNLYSIEAMRQLWEGAHANALIGYDRDALDFPEERIRAFALIKKNKDGFLEEITEKPSDDEVAEAVRTWGRVEVSMNIFVMEAAAMLPYFATTPFHPVRNEKELPTTVNRFVKEHPLSFFVVPRAEKVPDLTSKQDIRLVQDYLFHHYQDFSA</sequence>
<reference evidence="2 3" key="1">
    <citation type="submission" date="2016-10" db="EMBL/GenBank/DDBJ databases">
        <authorList>
            <person name="de Groot N.N."/>
        </authorList>
    </citation>
    <scope>NUCLEOTIDE SEQUENCE [LARGE SCALE GENOMIC DNA]</scope>
    <source>
        <strain evidence="2 3">DSM 25186</strain>
    </source>
</reference>
<dbReference type="Gene3D" id="3.90.550.10">
    <property type="entry name" value="Spore Coat Polysaccharide Biosynthesis Protein SpsA, Chain A"/>
    <property type="match status" value="1"/>
</dbReference>
<feature type="domain" description="Nucleotidyl transferase" evidence="1">
    <location>
        <begin position="47"/>
        <end position="203"/>
    </location>
</feature>
<keyword evidence="2" id="KW-0548">Nucleotidyltransferase</keyword>
<dbReference type="Proteomes" id="UP000198510">
    <property type="component" value="Unassembled WGS sequence"/>
</dbReference>
<name>A0A1G9J0R0_9BACT</name>